<gene>
    <name evidence="2" type="ORF">A3F45_00070</name>
</gene>
<dbReference type="EMBL" id="MFBL01000036">
    <property type="protein sequence ID" value="OGE04338.1"/>
    <property type="molecule type" value="Genomic_DNA"/>
</dbReference>
<organism evidence="2 3">
    <name type="scientific">Candidatus Curtissbacteria bacterium RIFCSPHIGHO2_12_FULL_41_17</name>
    <dbReference type="NCBI Taxonomy" id="1797722"/>
    <lineage>
        <taxon>Bacteria</taxon>
        <taxon>Candidatus Curtissiibacteriota</taxon>
    </lineage>
</organism>
<comment type="caution">
    <text evidence="2">The sequence shown here is derived from an EMBL/GenBank/DDBJ whole genome shotgun (WGS) entry which is preliminary data.</text>
</comment>
<reference evidence="2 3" key="1">
    <citation type="journal article" date="2016" name="Nat. Commun.">
        <title>Thousands of microbial genomes shed light on interconnected biogeochemical processes in an aquifer system.</title>
        <authorList>
            <person name="Anantharaman K."/>
            <person name="Brown C.T."/>
            <person name="Hug L.A."/>
            <person name="Sharon I."/>
            <person name="Castelle C.J."/>
            <person name="Probst A.J."/>
            <person name="Thomas B.C."/>
            <person name="Singh A."/>
            <person name="Wilkins M.J."/>
            <person name="Karaoz U."/>
            <person name="Brodie E.L."/>
            <person name="Williams K.H."/>
            <person name="Hubbard S.S."/>
            <person name="Banfield J.F."/>
        </authorList>
    </citation>
    <scope>NUCLEOTIDE SEQUENCE [LARGE SCALE GENOMIC DNA]</scope>
</reference>
<dbReference type="AlphaFoldDB" id="A0A1F5HJR7"/>
<dbReference type="InterPro" id="IPR006311">
    <property type="entry name" value="TAT_signal"/>
</dbReference>
<evidence type="ECO:0000313" key="3">
    <source>
        <dbReference type="Proteomes" id="UP000178369"/>
    </source>
</evidence>
<name>A0A1F5HJR7_9BACT</name>
<feature type="region of interest" description="Disordered" evidence="1">
    <location>
        <begin position="64"/>
        <end position="106"/>
    </location>
</feature>
<evidence type="ECO:0000313" key="2">
    <source>
        <dbReference type="EMBL" id="OGE04338.1"/>
    </source>
</evidence>
<dbReference type="PROSITE" id="PS51257">
    <property type="entry name" value="PROKAR_LIPOPROTEIN"/>
    <property type="match status" value="1"/>
</dbReference>
<protein>
    <submittedName>
        <fullName evidence="2">Uncharacterized protein</fullName>
    </submittedName>
</protein>
<dbReference type="PROSITE" id="PS51318">
    <property type="entry name" value="TAT"/>
    <property type="match status" value="1"/>
</dbReference>
<dbReference type="Proteomes" id="UP000178369">
    <property type="component" value="Unassembled WGS sequence"/>
</dbReference>
<proteinExistence type="predicted"/>
<accession>A0A1F5HJR7</accession>
<sequence>MGNPKEAPKHFLSGNLSRRSLLALGTSALAAACASDAPSNTSINAQVQASVQAGVKATGTAQARLTPTPDTRFPTAITRPAPQATQPLPKPTRGGAPTPAPRPSPTVEQQLLAGWVEFNSPTIPYRVRLPSYMLPPESSYHHPTKDPEFGKDGDWYYKTKNPNGEFIVIAREPPESGITLNTYADMVKSGLTRFSNGNQWISLGQRKVSNQDSVIYTVKASGLFSSKDKTVYTTYSAMFLYKNLGWRIVFNLHESAPNKDSMFDTILKSFTLLY</sequence>
<evidence type="ECO:0000256" key="1">
    <source>
        <dbReference type="SAM" id="MobiDB-lite"/>
    </source>
</evidence>